<organism evidence="2 3">
    <name type="scientific">Candidatus Nitrohelix vancouverensis</name>
    <dbReference type="NCBI Taxonomy" id="2705534"/>
    <lineage>
        <taxon>Bacteria</taxon>
        <taxon>Pseudomonadati</taxon>
        <taxon>Nitrospinota/Tectimicrobiota group</taxon>
        <taxon>Nitrospinota</taxon>
        <taxon>Nitrospinia</taxon>
        <taxon>Nitrospinales</taxon>
        <taxon>Nitrospinaceae</taxon>
        <taxon>Candidatus Nitrohelix</taxon>
    </lineage>
</organism>
<feature type="domain" description="FecR protein" evidence="1">
    <location>
        <begin position="81"/>
        <end position="175"/>
    </location>
</feature>
<evidence type="ECO:0000313" key="3">
    <source>
        <dbReference type="Proteomes" id="UP000594464"/>
    </source>
</evidence>
<accession>A0A7T0C0I2</accession>
<dbReference type="Pfam" id="PF04773">
    <property type="entry name" value="FecR"/>
    <property type="match status" value="1"/>
</dbReference>
<gene>
    <name evidence="2" type="ORF">G3M78_02370</name>
</gene>
<dbReference type="InterPro" id="IPR006860">
    <property type="entry name" value="FecR"/>
</dbReference>
<dbReference type="Proteomes" id="UP000594464">
    <property type="component" value="Chromosome"/>
</dbReference>
<evidence type="ECO:0000313" key="2">
    <source>
        <dbReference type="EMBL" id="QPJ64301.1"/>
    </source>
</evidence>
<sequence length="253" mass="27311">MKISKPGIHSHVHSAPFYLQSLFLLIATVFVIQPDIASAKQVATLENVQGNVRVYKEGKNRGRKGMEGAALSTNQIVKTEGDDASADIVFGNGDRVRVTPNSEMSLSQLEIGDSSSKIGIQLAAGKIFNVVNKLSSDSSYAVNTHTAIAGVKGTVFSAEVDSDQSVFMVLEGKVEASSASMQGNSVDVAEMHKTIVKKNEAPEEPVEMTPEEIAMFNLLEDISDMIRDSIQESIQDDLRQQLMEQGGDILINP</sequence>
<proteinExistence type="predicted"/>
<protein>
    <recommendedName>
        <fullName evidence="1">FecR protein domain-containing protein</fullName>
    </recommendedName>
</protein>
<dbReference type="PANTHER" id="PTHR38731:SF1">
    <property type="entry name" value="FECR PROTEIN DOMAIN-CONTAINING PROTEIN"/>
    <property type="match status" value="1"/>
</dbReference>
<reference evidence="3" key="1">
    <citation type="submission" date="2020-02" db="EMBL/GenBank/DDBJ databases">
        <title>Genomic and physiological characterization of two novel Nitrospinaceae genera.</title>
        <authorList>
            <person name="Mueller A.J."/>
            <person name="Jung M.-Y."/>
            <person name="Strachan C.R."/>
            <person name="Herbold C.W."/>
            <person name="Kirkegaard R.H."/>
            <person name="Daims H."/>
        </authorList>
    </citation>
    <scope>NUCLEOTIDE SEQUENCE [LARGE SCALE GENOMIC DNA]</scope>
</reference>
<dbReference type="EMBL" id="CP048620">
    <property type="protein sequence ID" value="QPJ64301.1"/>
    <property type="molecule type" value="Genomic_DNA"/>
</dbReference>
<evidence type="ECO:0000259" key="1">
    <source>
        <dbReference type="Pfam" id="PF04773"/>
    </source>
</evidence>
<dbReference type="KEGG" id="nva:G3M78_02370"/>
<dbReference type="Gene3D" id="2.60.120.1440">
    <property type="match status" value="1"/>
</dbReference>
<dbReference type="PANTHER" id="PTHR38731">
    <property type="entry name" value="LIPL45-RELATED LIPOPROTEIN-RELATED"/>
    <property type="match status" value="1"/>
</dbReference>
<name>A0A7T0C0I2_9BACT</name>
<dbReference type="AlphaFoldDB" id="A0A7T0C0I2"/>